<gene>
    <name evidence="2" type="ORF">PANT_19d00148</name>
</gene>
<feature type="signal peptide" evidence="1">
    <location>
        <begin position="1"/>
        <end position="20"/>
    </location>
</feature>
<sequence length="188" mass="20927">MQLIKSIALVAVLAVCFVHATILSESVSLLEAHVKDAETLASKKAAFVRMTATTAQAPRRSGLSTQSPELGKAGAYETMAFPKVNSFGGLEWIFMMHQADWRRNFSSNFIQRLWGVQELRDTWLVHSTEAWSEKAELVRSENTRYRAERIAQAAREGHGWAKQQQSYERIANVAGHLNPGLRRGGTAA</sequence>
<evidence type="ECO:0000313" key="3">
    <source>
        <dbReference type="Proteomes" id="UP000011976"/>
    </source>
</evidence>
<reference evidence="3" key="1">
    <citation type="journal article" date="2013" name="Genome Announc.">
        <title>Genome sequence of the basidiomycetous yeast Pseudozyma antarctica T-34, a producer of the glycolipid biosurfactants mannosylerythritol lipids.</title>
        <authorList>
            <person name="Morita T."/>
            <person name="Koike H."/>
            <person name="Koyama Y."/>
            <person name="Hagiwara H."/>
            <person name="Ito E."/>
            <person name="Fukuoka T."/>
            <person name="Imura T."/>
            <person name="Machida M."/>
            <person name="Kitamoto D."/>
        </authorList>
    </citation>
    <scope>NUCLEOTIDE SEQUENCE [LARGE SCALE GENOMIC DNA]</scope>
    <source>
        <strain evidence="3">T-34</strain>
    </source>
</reference>
<organism evidence="2 3">
    <name type="scientific">Pseudozyma antarctica (strain T-34)</name>
    <name type="common">Yeast</name>
    <name type="synonym">Candida antarctica</name>
    <dbReference type="NCBI Taxonomy" id="1151754"/>
    <lineage>
        <taxon>Eukaryota</taxon>
        <taxon>Fungi</taxon>
        <taxon>Dikarya</taxon>
        <taxon>Basidiomycota</taxon>
        <taxon>Ustilaginomycotina</taxon>
        <taxon>Ustilaginomycetes</taxon>
        <taxon>Ustilaginales</taxon>
        <taxon>Ustilaginaceae</taxon>
        <taxon>Moesziomyces</taxon>
    </lineage>
</organism>
<keyword evidence="1" id="KW-0732">Signal</keyword>
<protein>
    <submittedName>
        <fullName evidence="2">IMP dehydrogenase</fullName>
    </submittedName>
</protein>
<name>M9M664_PSEA3</name>
<dbReference type="EMBL" id="DF196785">
    <property type="protein sequence ID" value="GAC76170.1"/>
    <property type="molecule type" value="Genomic_DNA"/>
</dbReference>
<dbReference type="Proteomes" id="UP000011976">
    <property type="component" value="Unassembled WGS sequence"/>
</dbReference>
<evidence type="ECO:0000256" key="1">
    <source>
        <dbReference type="SAM" id="SignalP"/>
    </source>
</evidence>
<feature type="chain" id="PRO_5004100648" evidence="1">
    <location>
        <begin position="21"/>
        <end position="188"/>
    </location>
</feature>
<proteinExistence type="predicted"/>
<dbReference type="AlphaFoldDB" id="M9M664"/>
<accession>M9M664</accession>
<dbReference type="OrthoDB" id="10426465at2759"/>
<evidence type="ECO:0000313" key="2">
    <source>
        <dbReference type="EMBL" id="GAC76170.1"/>
    </source>
</evidence>